<name>A0A9W9KLW6_9EURO</name>
<dbReference type="EMBL" id="JAPQKI010000002">
    <property type="protein sequence ID" value="KAJ5111045.1"/>
    <property type="molecule type" value="Genomic_DNA"/>
</dbReference>
<comment type="caution">
    <text evidence="1">The sequence shown here is derived from an EMBL/GenBank/DDBJ whole genome shotgun (WGS) entry which is preliminary data.</text>
</comment>
<reference evidence="1" key="2">
    <citation type="journal article" date="2023" name="IMA Fungus">
        <title>Comparative genomic study of the Penicillium genus elucidates a diverse pangenome and 15 lateral gene transfer events.</title>
        <authorList>
            <person name="Petersen C."/>
            <person name="Sorensen T."/>
            <person name="Nielsen M.R."/>
            <person name="Sondergaard T.E."/>
            <person name="Sorensen J.L."/>
            <person name="Fitzpatrick D.A."/>
            <person name="Frisvad J.C."/>
            <person name="Nielsen K.L."/>
        </authorList>
    </citation>
    <scope>NUCLEOTIDE SEQUENCE</scope>
    <source>
        <strain evidence="1">IBT 30761</strain>
    </source>
</reference>
<dbReference type="OrthoDB" id="4480078at2759"/>
<sequence length="260" mass="28977">MSKRALRIARNIAIPTLAATYATHLGLKHLEEKYPALPPAAAGSKALSTPSLPSQRCAYTDIYSARIPLAALSSRIPEHARCRRYALDEAWAQALLSSKVLRSEASLYGLFTKGSYEPGDVGANGFGIHWKTGARRKLLNGLFSVEAEPAQNEGYGLLISWSMADAPRVFFERIARWGYPWRLMSGGRHEMSVSEPFEVKGEGRFVEVRFSAAHDYEVVPGEGNNQKILPEWSNRLHRGFARFILDCAVREVVREFEGPQ</sequence>
<protein>
    <submittedName>
        <fullName evidence="1">Uncharacterized protein</fullName>
    </submittedName>
</protein>
<dbReference type="AlphaFoldDB" id="A0A9W9KLW6"/>
<reference evidence="1" key="1">
    <citation type="submission" date="2022-11" db="EMBL/GenBank/DDBJ databases">
        <authorList>
            <person name="Petersen C."/>
        </authorList>
    </citation>
    <scope>NUCLEOTIDE SEQUENCE</scope>
    <source>
        <strain evidence="1">IBT 30761</strain>
    </source>
</reference>
<organism evidence="1 2">
    <name type="scientific">Penicillium argentinense</name>
    <dbReference type="NCBI Taxonomy" id="1131581"/>
    <lineage>
        <taxon>Eukaryota</taxon>
        <taxon>Fungi</taxon>
        <taxon>Dikarya</taxon>
        <taxon>Ascomycota</taxon>
        <taxon>Pezizomycotina</taxon>
        <taxon>Eurotiomycetes</taxon>
        <taxon>Eurotiomycetidae</taxon>
        <taxon>Eurotiales</taxon>
        <taxon>Aspergillaceae</taxon>
        <taxon>Penicillium</taxon>
    </lineage>
</organism>
<evidence type="ECO:0000313" key="1">
    <source>
        <dbReference type="EMBL" id="KAJ5111045.1"/>
    </source>
</evidence>
<dbReference type="Proteomes" id="UP001149074">
    <property type="component" value="Unassembled WGS sequence"/>
</dbReference>
<evidence type="ECO:0000313" key="2">
    <source>
        <dbReference type="Proteomes" id="UP001149074"/>
    </source>
</evidence>
<keyword evidence="2" id="KW-1185">Reference proteome</keyword>
<accession>A0A9W9KLW6</accession>
<proteinExistence type="predicted"/>
<gene>
    <name evidence="1" type="ORF">N7532_001580</name>
</gene>
<dbReference type="GeneID" id="81353053"/>
<dbReference type="RefSeq" id="XP_056479115.1">
    <property type="nucleotide sequence ID" value="XM_056614074.1"/>
</dbReference>